<comment type="caution">
    <text evidence="1">The sequence shown here is derived from an EMBL/GenBank/DDBJ whole genome shotgun (WGS) entry which is preliminary data.</text>
</comment>
<evidence type="ECO:0000313" key="1">
    <source>
        <dbReference type="EMBL" id="GBO38090.1"/>
    </source>
</evidence>
<reference evidence="1 2" key="1">
    <citation type="journal article" date="2019" name="Sci. Rep.">
        <title>Orb-weaving spider Araneus ventricosus genome elucidates the spidroin gene catalogue.</title>
        <authorList>
            <person name="Kono N."/>
            <person name="Nakamura H."/>
            <person name="Ohtoshi R."/>
            <person name="Moran D.A.P."/>
            <person name="Shinohara A."/>
            <person name="Yoshida Y."/>
            <person name="Fujiwara M."/>
            <person name="Mori M."/>
            <person name="Tomita M."/>
            <person name="Arakawa K."/>
        </authorList>
    </citation>
    <scope>NUCLEOTIDE SEQUENCE [LARGE SCALE GENOMIC DNA]</scope>
</reference>
<dbReference type="AlphaFoldDB" id="A0A4Y2WNS2"/>
<protein>
    <submittedName>
        <fullName evidence="1">Uncharacterized protein</fullName>
    </submittedName>
</protein>
<proteinExistence type="predicted"/>
<dbReference type="Proteomes" id="UP000499080">
    <property type="component" value="Unassembled WGS sequence"/>
</dbReference>
<sequence>FGTDIDTFVVPLNQFQETILVKIGAQRAKEVLHSLVHFFIASEVTFDSADFNAGKR</sequence>
<keyword evidence="2" id="KW-1185">Reference proteome</keyword>
<evidence type="ECO:0000313" key="2">
    <source>
        <dbReference type="Proteomes" id="UP000499080"/>
    </source>
</evidence>
<dbReference type="EMBL" id="BGPR01062709">
    <property type="protein sequence ID" value="GBO38090.1"/>
    <property type="molecule type" value="Genomic_DNA"/>
</dbReference>
<name>A0A4Y2WNS2_ARAVE</name>
<gene>
    <name evidence="1" type="ORF">AVEN_36543_1</name>
</gene>
<feature type="non-terminal residue" evidence="1">
    <location>
        <position position="1"/>
    </location>
</feature>
<accession>A0A4Y2WNS2</accession>
<organism evidence="1 2">
    <name type="scientific">Araneus ventricosus</name>
    <name type="common">Orbweaver spider</name>
    <name type="synonym">Epeira ventricosa</name>
    <dbReference type="NCBI Taxonomy" id="182803"/>
    <lineage>
        <taxon>Eukaryota</taxon>
        <taxon>Metazoa</taxon>
        <taxon>Ecdysozoa</taxon>
        <taxon>Arthropoda</taxon>
        <taxon>Chelicerata</taxon>
        <taxon>Arachnida</taxon>
        <taxon>Araneae</taxon>
        <taxon>Araneomorphae</taxon>
        <taxon>Entelegynae</taxon>
        <taxon>Araneoidea</taxon>
        <taxon>Araneidae</taxon>
        <taxon>Araneus</taxon>
    </lineage>
</organism>